<proteinExistence type="predicted"/>
<sequence>MQKTMITATTVFALLMSAGASMAGPLSGHGFGGKAHGARASASQALNNADQMAHTQQITIRPEGVAVGEGFPFLSSKQSLSGTNLATSQQTGLYGSDETAYHLDINVDSDAIKNMKNSGDDLWIHPTLTSSEENKIIPVEQ</sequence>
<dbReference type="AlphaFoldDB" id="A0AAC9ZAA7"/>
<dbReference type="GeneID" id="31846693"/>
<dbReference type="Proteomes" id="UP000217545">
    <property type="component" value="Chromosome"/>
</dbReference>
<evidence type="ECO:0000313" key="3">
    <source>
        <dbReference type="Proteomes" id="UP000217545"/>
    </source>
</evidence>
<evidence type="ECO:0000313" key="2">
    <source>
        <dbReference type="EMBL" id="ATF06373.1"/>
    </source>
</evidence>
<dbReference type="EMBL" id="CP010784">
    <property type="protein sequence ID" value="ATF06373.1"/>
    <property type="molecule type" value="Genomic_DNA"/>
</dbReference>
<name>A0AAC9ZAA7_9RHOB</name>
<gene>
    <name evidence="2" type="ORF">PhaeoP63_02308</name>
</gene>
<keyword evidence="1" id="KW-0732">Signal</keyword>
<reference evidence="2 3" key="1">
    <citation type="journal article" date="2017" name="Front. Microbiol.">
        <title>Phaeobacter piscinae sp. nov., a species of the Roseobacter group and potential aquaculture probiont.</title>
        <authorList>
            <person name="Sonnenschein E.C."/>
            <person name="Phippen C.B.W."/>
            <person name="Nielsen K.F."/>
            <person name="Mateiu R.V."/>
            <person name="Melchiorsen J."/>
            <person name="Gram L."/>
            <person name="Overmann J."/>
            <person name="Freese H.M."/>
        </authorList>
    </citation>
    <scope>NUCLEOTIDE SEQUENCE [LARGE SCALE GENOMIC DNA]</scope>
    <source>
        <strain evidence="2 3">P63</strain>
    </source>
</reference>
<feature type="signal peptide" evidence="1">
    <location>
        <begin position="1"/>
        <end position="23"/>
    </location>
</feature>
<protein>
    <submittedName>
        <fullName evidence="2">Uncharacterized protein</fullName>
    </submittedName>
</protein>
<evidence type="ECO:0000256" key="1">
    <source>
        <dbReference type="SAM" id="SignalP"/>
    </source>
</evidence>
<feature type="chain" id="PRO_5042140232" evidence="1">
    <location>
        <begin position="24"/>
        <end position="141"/>
    </location>
</feature>
<accession>A0AAC9ZAA7</accession>
<organism evidence="2 3">
    <name type="scientific">Phaeobacter gallaeciensis</name>
    <dbReference type="NCBI Taxonomy" id="60890"/>
    <lineage>
        <taxon>Bacteria</taxon>
        <taxon>Pseudomonadati</taxon>
        <taxon>Pseudomonadota</taxon>
        <taxon>Alphaproteobacteria</taxon>
        <taxon>Rhodobacterales</taxon>
        <taxon>Roseobacteraceae</taxon>
        <taxon>Phaeobacter</taxon>
    </lineage>
</organism>
<dbReference type="RefSeq" id="WP_024097717.1">
    <property type="nucleotide sequence ID" value="NZ_CP010588.1"/>
</dbReference>